<comment type="caution">
    <text evidence="1">The sequence shown here is derived from an EMBL/GenBank/DDBJ whole genome shotgun (WGS) entry which is preliminary data.</text>
</comment>
<sequence>MLLAFYLMKDVITARDILHLLETGPRNIQESRGIWHKSGWNKNDSSPFEVLFEDSKFLWVVSLRLECLEDLLIHER</sequence>
<proteinExistence type="predicted"/>
<dbReference type="AlphaFoldDB" id="A0A016S4Y6"/>
<name>A0A016S4Y6_9BILA</name>
<gene>
    <name evidence="1" type="primary">Acey_s0296.g1683</name>
    <name evidence="1" type="ORF">Y032_0296g1683</name>
</gene>
<dbReference type="EMBL" id="JARK01001632">
    <property type="protein sequence ID" value="EYB85521.1"/>
    <property type="molecule type" value="Genomic_DNA"/>
</dbReference>
<accession>A0A016S4Y6</accession>
<keyword evidence="2" id="KW-1185">Reference proteome</keyword>
<dbReference type="Proteomes" id="UP000024635">
    <property type="component" value="Unassembled WGS sequence"/>
</dbReference>
<evidence type="ECO:0000313" key="1">
    <source>
        <dbReference type="EMBL" id="EYB85521.1"/>
    </source>
</evidence>
<evidence type="ECO:0000313" key="2">
    <source>
        <dbReference type="Proteomes" id="UP000024635"/>
    </source>
</evidence>
<protein>
    <submittedName>
        <fullName evidence="1">Uncharacterized protein</fullName>
    </submittedName>
</protein>
<reference evidence="2" key="1">
    <citation type="journal article" date="2015" name="Nat. Genet.">
        <title>The genome and transcriptome of the zoonotic hookworm Ancylostoma ceylanicum identify infection-specific gene families.</title>
        <authorList>
            <person name="Schwarz E.M."/>
            <person name="Hu Y."/>
            <person name="Antoshechkin I."/>
            <person name="Miller M.M."/>
            <person name="Sternberg P.W."/>
            <person name="Aroian R.V."/>
        </authorList>
    </citation>
    <scope>NUCLEOTIDE SEQUENCE</scope>
    <source>
        <strain evidence="2">HY135</strain>
    </source>
</reference>
<organism evidence="1 2">
    <name type="scientific">Ancylostoma ceylanicum</name>
    <dbReference type="NCBI Taxonomy" id="53326"/>
    <lineage>
        <taxon>Eukaryota</taxon>
        <taxon>Metazoa</taxon>
        <taxon>Ecdysozoa</taxon>
        <taxon>Nematoda</taxon>
        <taxon>Chromadorea</taxon>
        <taxon>Rhabditida</taxon>
        <taxon>Rhabditina</taxon>
        <taxon>Rhabditomorpha</taxon>
        <taxon>Strongyloidea</taxon>
        <taxon>Ancylostomatidae</taxon>
        <taxon>Ancylostomatinae</taxon>
        <taxon>Ancylostoma</taxon>
    </lineage>
</organism>